<keyword evidence="2" id="KW-0472">Membrane</keyword>
<organism evidence="3 4">
    <name type="scientific">Lottiidibacillus patelloidae</name>
    <dbReference type="NCBI Taxonomy" id="2670334"/>
    <lineage>
        <taxon>Bacteria</taxon>
        <taxon>Bacillati</taxon>
        <taxon>Bacillota</taxon>
        <taxon>Bacilli</taxon>
        <taxon>Bacillales</taxon>
        <taxon>Bacillaceae</taxon>
        <taxon>Lottiidibacillus</taxon>
    </lineage>
</organism>
<dbReference type="InterPro" id="IPR011989">
    <property type="entry name" value="ARM-like"/>
</dbReference>
<evidence type="ECO:0000256" key="1">
    <source>
        <dbReference type="ARBA" id="ARBA00022737"/>
    </source>
</evidence>
<dbReference type="Gene3D" id="1.25.10.10">
    <property type="entry name" value="Leucine-rich Repeat Variant"/>
    <property type="match status" value="2"/>
</dbReference>
<feature type="transmembrane region" description="Helical" evidence="2">
    <location>
        <begin position="6"/>
        <end position="28"/>
    </location>
</feature>
<evidence type="ECO:0008006" key="5">
    <source>
        <dbReference type="Google" id="ProtNLM"/>
    </source>
</evidence>
<proteinExistence type="predicted"/>
<keyword evidence="1" id="KW-0677">Repeat</keyword>
<dbReference type="InterPro" id="IPR016024">
    <property type="entry name" value="ARM-type_fold"/>
</dbReference>
<evidence type="ECO:0000313" key="3">
    <source>
        <dbReference type="EMBL" id="OZM56766.1"/>
    </source>
</evidence>
<reference evidence="3 4" key="2">
    <citation type="submission" date="2017-09" db="EMBL/GenBank/DDBJ databases">
        <title>Bacillus patelloidae sp. nov., isolated from the intestinal tract of a marine limpet.</title>
        <authorList>
            <person name="Liu R."/>
            <person name="Dong C."/>
            <person name="Shao Z."/>
        </authorList>
    </citation>
    <scope>NUCLEOTIDE SEQUENCE [LARGE SCALE GENOMIC DNA]</scope>
    <source>
        <strain evidence="3 4">SA5d-4</strain>
    </source>
</reference>
<keyword evidence="4" id="KW-1185">Reference proteome</keyword>
<dbReference type="InterPro" id="IPR000357">
    <property type="entry name" value="HEAT"/>
</dbReference>
<gene>
    <name evidence="3" type="ORF">CIB95_11135</name>
</gene>
<dbReference type="SUPFAM" id="SSF48371">
    <property type="entry name" value="ARM repeat"/>
    <property type="match status" value="1"/>
</dbReference>
<dbReference type="Pfam" id="PF02985">
    <property type="entry name" value="HEAT"/>
    <property type="match status" value="1"/>
</dbReference>
<sequence>MPFLFSLIFIYLFLLSTLLLITIVWLVLKRLKTNYERKNWKLRRRRFKREVEKYLTSPTAITPRMKSSLKGNFRQWALNQLIKYETKLTDEGVKRLSKLMDEWGITKDIEKGMSSKHWWKRYEALYLSAAFQVKKERPNVLKMCMDENPLIRMAAITTLSSIGEEDDIFEIFNVLEEYNTEYYQLDWVLHNLANIKSTNDNAFYERVKLRYPNYKKAFTRRCILEWMGQKNRVDCIPFILNVMKSESGEVKVGAVKALISLEAKIALPHFEQNINDDYELPGIKILSMKGIALFGDEQFAKCMENNLGHQLWWVRYYSAFGLVKLGHGGEQELVRLEKEHPDKYARDMSRYYLDMLKLKGFDNYVHS</sequence>
<dbReference type="AlphaFoldDB" id="A0A263BUB2"/>
<accession>A0A263BUB2</accession>
<keyword evidence="2" id="KW-1133">Transmembrane helix</keyword>
<dbReference type="Proteomes" id="UP000217083">
    <property type="component" value="Unassembled WGS sequence"/>
</dbReference>
<evidence type="ECO:0000256" key="2">
    <source>
        <dbReference type="SAM" id="Phobius"/>
    </source>
</evidence>
<evidence type="ECO:0000313" key="4">
    <source>
        <dbReference type="Proteomes" id="UP000217083"/>
    </source>
</evidence>
<protein>
    <recommendedName>
        <fullName evidence="5">HEAT repeat domain-containing protein</fullName>
    </recommendedName>
</protein>
<keyword evidence="2" id="KW-0812">Transmembrane</keyword>
<reference evidence="4" key="1">
    <citation type="submission" date="2017-08" db="EMBL/GenBank/DDBJ databases">
        <authorList>
            <person name="Huang Z."/>
        </authorList>
    </citation>
    <scope>NUCLEOTIDE SEQUENCE [LARGE SCALE GENOMIC DNA]</scope>
    <source>
        <strain evidence="4">SA5d-4</strain>
    </source>
</reference>
<comment type="caution">
    <text evidence="3">The sequence shown here is derived from an EMBL/GenBank/DDBJ whole genome shotgun (WGS) entry which is preliminary data.</text>
</comment>
<name>A0A263BUB2_9BACI</name>
<dbReference type="EMBL" id="NPIA01000005">
    <property type="protein sequence ID" value="OZM56766.1"/>
    <property type="molecule type" value="Genomic_DNA"/>
</dbReference>
<dbReference type="RefSeq" id="WP_094925159.1">
    <property type="nucleotide sequence ID" value="NZ_NPIA01000005.1"/>
</dbReference>